<dbReference type="Pfam" id="PF13304">
    <property type="entry name" value="AAA_21"/>
    <property type="match status" value="1"/>
</dbReference>
<dbReference type="GO" id="GO:0005524">
    <property type="term" value="F:ATP binding"/>
    <property type="evidence" value="ECO:0007669"/>
    <property type="project" value="InterPro"/>
</dbReference>
<evidence type="ECO:0000256" key="5">
    <source>
        <dbReference type="ARBA" id="ARBA00023004"/>
    </source>
</evidence>
<evidence type="ECO:0000256" key="3">
    <source>
        <dbReference type="ARBA" id="ARBA00022475"/>
    </source>
</evidence>
<keyword evidence="3" id="KW-1003">Cell membrane</keyword>
<dbReference type="GO" id="GO:0006302">
    <property type="term" value="P:double-strand break repair"/>
    <property type="evidence" value="ECO:0007669"/>
    <property type="project" value="InterPro"/>
</dbReference>
<dbReference type="GO" id="GO:0016887">
    <property type="term" value="F:ATP hydrolysis activity"/>
    <property type="evidence" value="ECO:0007669"/>
    <property type="project" value="InterPro"/>
</dbReference>
<dbReference type="InterPro" id="IPR038729">
    <property type="entry name" value="Rad50/SbcC_AAA"/>
</dbReference>
<name>A0A1H9XTG8_9MICO</name>
<dbReference type="InterPro" id="IPR003959">
    <property type="entry name" value="ATPase_AAA_core"/>
</dbReference>
<dbReference type="InterPro" id="IPR003593">
    <property type="entry name" value="AAA+_ATPase"/>
</dbReference>
<dbReference type="EMBL" id="FOHB01000012">
    <property type="protein sequence ID" value="SES49434.1"/>
    <property type="molecule type" value="Genomic_DNA"/>
</dbReference>
<evidence type="ECO:0000256" key="6">
    <source>
        <dbReference type="ARBA" id="ARBA00023065"/>
    </source>
</evidence>
<accession>A0A1H9XTG8</accession>
<dbReference type="STRING" id="587636.SAMN05216199_0372"/>
<keyword evidence="7" id="KW-0472">Membrane</keyword>
<dbReference type="GO" id="GO:0006826">
    <property type="term" value="P:iron ion transport"/>
    <property type="evidence" value="ECO:0007669"/>
    <property type="project" value="UniProtKB-KW"/>
</dbReference>
<dbReference type="InterPro" id="IPR027417">
    <property type="entry name" value="P-loop_NTPase"/>
</dbReference>
<evidence type="ECO:0000313" key="9">
    <source>
        <dbReference type="EMBL" id="SES49434.1"/>
    </source>
</evidence>
<keyword evidence="6" id="KW-0406">Ion transport</keyword>
<dbReference type="SMART" id="SM00382">
    <property type="entry name" value="AAA"/>
    <property type="match status" value="1"/>
</dbReference>
<gene>
    <name evidence="9" type="ORF">SAMN05216199_0372</name>
</gene>
<dbReference type="SUPFAM" id="SSF52540">
    <property type="entry name" value="P-loop containing nucleoside triphosphate hydrolases"/>
    <property type="match status" value="1"/>
</dbReference>
<dbReference type="Proteomes" id="UP000199019">
    <property type="component" value="Unassembled WGS sequence"/>
</dbReference>
<comment type="subcellular location">
    <subcellularLocation>
        <location evidence="1">Cell membrane</location>
        <topology evidence="1">Peripheral membrane protein</topology>
    </subcellularLocation>
</comment>
<keyword evidence="10" id="KW-1185">Reference proteome</keyword>
<dbReference type="Gene3D" id="3.40.50.300">
    <property type="entry name" value="P-loop containing nucleotide triphosphate hydrolases"/>
    <property type="match status" value="2"/>
</dbReference>
<evidence type="ECO:0000256" key="4">
    <source>
        <dbReference type="ARBA" id="ARBA00022496"/>
    </source>
</evidence>
<keyword evidence="4" id="KW-0410">Iron transport</keyword>
<keyword evidence="2" id="KW-0813">Transport</keyword>
<sequence>MADWTVPLPVRRVEASPYAALPEDRWPLTVPAVAQFMRDGLDLEPATILVGENGSGKSTIVEAVAMAYGLSGEGGSVNARHSTRATESPLHEALRLVRGAGASRWGYFLRAETMHGHFTYLEDVGVDGDELRPDRPRRDPAFHELSHGESFLEMLRTRRFEGEGFFVMDEPEAGLSFSAQLALVGTLAQLSGQRGTQVLVATHSPILTSLPGARILELDETGMHERAWEDLDVVDHYRRFLEGPARYLRHLLPADDA</sequence>
<dbReference type="PANTHER" id="PTHR42771:SF2">
    <property type="entry name" value="IRON(3+)-HYDROXAMATE IMPORT ATP-BINDING PROTEIN FHUC"/>
    <property type="match status" value="1"/>
</dbReference>
<evidence type="ECO:0000256" key="7">
    <source>
        <dbReference type="ARBA" id="ARBA00023136"/>
    </source>
</evidence>
<dbReference type="Pfam" id="PF13476">
    <property type="entry name" value="AAA_23"/>
    <property type="match status" value="1"/>
</dbReference>
<organism evidence="9 10">
    <name type="scientific">Pedococcus cremeus</name>
    <dbReference type="NCBI Taxonomy" id="587636"/>
    <lineage>
        <taxon>Bacteria</taxon>
        <taxon>Bacillati</taxon>
        <taxon>Actinomycetota</taxon>
        <taxon>Actinomycetes</taxon>
        <taxon>Micrococcales</taxon>
        <taxon>Intrasporangiaceae</taxon>
        <taxon>Pedococcus</taxon>
    </lineage>
</organism>
<protein>
    <submittedName>
        <fullName evidence="9">Predicted ATPase</fullName>
    </submittedName>
</protein>
<feature type="domain" description="AAA+ ATPase" evidence="8">
    <location>
        <begin position="43"/>
        <end position="222"/>
    </location>
</feature>
<evidence type="ECO:0000259" key="8">
    <source>
        <dbReference type="SMART" id="SM00382"/>
    </source>
</evidence>
<dbReference type="AlphaFoldDB" id="A0A1H9XTG8"/>
<keyword evidence="5" id="KW-0408">Iron</keyword>
<evidence type="ECO:0000313" key="10">
    <source>
        <dbReference type="Proteomes" id="UP000199019"/>
    </source>
</evidence>
<dbReference type="InterPro" id="IPR051535">
    <property type="entry name" value="Siderophore_ABC-ATPase"/>
</dbReference>
<dbReference type="PANTHER" id="PTHR42771">
    <property type="entry name" value="IRON(3+)-HYDROXAMATE IMPORT ATP-BINDING PROTEIN FHUC"/>
    <property type="match status" value="1"/>
</dbReference>
<evidence type="ECO:0000256" key="2">
    <source>
        <dbReference type="ARBA" id="ARBA00022448"/>
    </source>
</evidence>
<dbReference type="RefSeq" id="WP_091762960.1">
    <property type="nucleotide sequence ID" value="NZ_FOHB01000012.1"/>
</dbReference>
<proteinExistence type="predicted"/>
<evidence type="ECO:0000256" key="1">
    <source>
        <dbReference type="ARBA" id="ARBA00004202"/>
    </source>
</evidence>
<dbReference type="GO" id="GO:0005886">
    <property type="term" value="C:plasma membrane"/>
    <property type="evidence" value="ECO:0007669"/>
    <property type="project" value="UniProtKB-SubCell"/>
</dbReference>
<dbReference type="OrthoDB" id="9784297at2"/>
<reference evidence="10" key="1">
    <citation type="submission" date="2016-10" db="EMBL/GenBank/DDBJ databases">
        <authorList>
            <person name="Varghese N."/>
            <person name="Submissions S."/>
        </authorList>
    </citation>
    <scope>NUCLEOTIDE SEQUENCE [LARGE SCALE GENOMIC DNA]</scope>
    <source>
        <strain evidence="10">CGMCC 1.6963</strain>
    </source>
</reference>